<dbReference type="AlphaFoldDB" id="A0A9N9LDK0"/>
<dbReference type="Proteomes" id="UP000696280">
    <property type="component" value="Unassembled WGS sequence"/>
</dbReference>
<feature type="transmembrane region" description="Helical" evidence="1">
    <location>
        <begin position="400"/>
        <end position="420"/>
    </location>
</feature>
<evidence type="ECO:0000256" key="1">
    <source>
        <dbReference type="SAM" id="Phobius"/>
    </source>
</evidence>
<dbReference type="PANTHER" id="PTHR35043:SF7">
    <property type="entry name" value="TRANSCRIPTION FACTOR DOMAIN-CONTAINING PROTEIN"/>
    <property type="match status" value="1"/>
</dbReference>
<organism evidence="2 3">
    <name type="scientific">Hymenoscyphus fraxineus</name>
    <dbReference type="NCBI Taxonomy" id="746836"/>
    <lineage>
        <taxon>Eukaryota</taxon>
        <taxon>Fungi</taxon>
        <taxon>Dikarya</taxon>
        <taxon>Ascomycota</taxon>
        <taxon>Pezizomycotina</taxon>
        <taxon>Leotiomycetes</taxon>
        <taxon>Helotiales</taxon>
        <taxon>Helotiaceae</taxon>
        <taxon>Hymenoscyphus</taxon>
    </lineage>
</organism>
<keyword evidence="1" id="KW-1133">Transmembrane helix</keyword>
<evidence type="ECO:0000313" key="3">
    <source>
        <dbReference type="Proteomes" id="UP000696280"/>
    </source>
</evidence>
<gene>
    <name evidence="2" type="ORF">HYFRA_00005382</name>
</gene>
<accession>A0A9N9LDK0</accession>
<keyword evidence="1" id="KW-0812">Transmembrane</keyword>
<protein>
    <submittedName>
        <fullName evidence="2">Uncharacterized protein</fullName>
    </submittedName>
</protein>
<keyword evidence="3" id="KW-1185">Reference proteome</keyword>
<comment type="caution">
    <text evidence="2">The sequence shown here is derived from an EMBL/GenBank/DDBJ whole genome shotgun (WGS) entry which is preliminary data.</text>
</comment>
<proteinExistence type="predicted"/>
<name>A0A9N9LDK0_9HELO</name>
<dbReference type="OrthoDB" id="9451547at2759"/>
<dbReference type="EMBL" id="CAJVRL010000127">
    <property type="protein sequence ID" value="CAG8962327.1"/>
    <property type="molecule type" value="Genomic_DNA"/>
</dbReference>
<dbReference type="PANTHER" id="PTHR35043">
    <property type="entry name" value="TRANSCRIPTION FACTOR DOMAIN-CONTAINING PROTEIN"/>
    <property type="match status" value="1"/>
</dbReference>
<sequence length="446" mass="50578">MLININFGSRNYTSSDPPIHFVHEPTRRGTVSLATTCITTISLCVWTAVHLNIPVPGCYGSLQQKLRKVFLFCVGFLAPEVVAYTAWKQRITAEKILEHVPPDKKLPPLGKRITLWCRMVVAKLTCSVLEESKSTDPHLWTMTHAFYATMGGFVVQFADDIAGMPTEGHRYTILPDGILRLLNERPIPKPLTELSIDDINDKSKSDKLAKFLCIVQVGYFIFQCGTRFRNHLAISILEINTLGHALCALLNYFLWWDKPLNVNCATIIRNAKVKEVLLRESDTTNGQVIEPISTDDSNIIRDKIIGRLCLFVQKAYDEFVKPDEPNHILGAVMTLGLHSFLHLLAWDGSFRSPEEQFGWQVASVILMISSFFYVVQAIWSMRVEPMTWKLDCQKGESIALGLLIGVVIVLCFLARLFLVAESFWNLLYLPDEVYDVPEWTGYFPHL</sequence>
<keyword evidence="1" id="KW-0472">Membrane</keyword>
<reference evidence="2" key="1">
    <citation type="submission" date="2021-07" db="EMBL/GenBank/DDBJ databases">
        <authorList>
            <person name="Durling M."/>
        </authorList>
    </citation>
    <scope>NUCLEOTIDE SEQUENCE</scope>
</reference>
<feature type="transmembrane region" description="Helical" evidence="1">
    <location>
        <begin position="357"/>
        <end position="379"/>
    </location>
</feature>
<evidence type="ECO:0000313" key="2">
    <source>
        <dbReference type="EMBL" id="CAG8962327.1"/>
    </source>
</evidence>